<feature type="domain" description="HTH marR-type" evidence="1">
    <location>
        <begin position="16"/>
        <end position="156"/>
    </location>
</feature>
<dbReference type="EMBL" id="CP020715">
    <property type="protein sequence ID" value="ARJ07386.1"/>
    <property type="molecule type" value="Genomic_DNA"/>
</dbReference>
<dbReference type="STRING" id="1619308.B5808_13530"/>
<dbReference type="Gene3D" id="1.10.10.10">
    <property type="entry name" value="Winged helix-like DNA-binding domain superfamily/Winged helix DNA-binding domain"/>
    <property type="match status" value="1"/>
</dbReference>
<accession>A0A1X9LQC3</accession>
<dbReference type="PANTHER" id="PTHR33164">
    <property type="entry name" value="TRANSCRIPTIONAL REGULATOR, MARR FAMILY"/>
    <property type="match status" value="1"/>
</dbReference>
<proteinExistence type="predicted"/>
<evidence type="ECO:0000259" key="1">
    <source>
        <dbReference type="PROSITE" id="PS50995"/>
    </source>
</evidence>
<gene>
    <name evidence="2" type="ORF">B5808_13530</name>
</gene>
<name>A0A1X9LQC3_9MICO</name>
<dbReference type="PANTHER" id="PTHR33164:SF43">
    <property type="entry name" value="HTH-TYPE TRANSCRIPTIONAL REPRESSOR YETL"/>
    <property type="match status" value="1"/>
</dbReference>
<dbReference type="InterPro" id="IPR036388">
    <property type="entry name" value="WH-like_DNA-bd_sf"/>
</dbReference>
<dbReference type="SMART" id="SM00347">
    <property type="entry name" value="HTH_MARR"/>
    <property type="match status" value="1"/>
</dbReference>
<protein>
    <submittedName>
        <fullName evidence="2">MarR family transcriptional regulator</fullName>
    </submittedName>
</protein>
<dbReference type="AlphaFoldDB" id="A0A1X9LQC3"/>
<dbReference type="InterPro" id="IPR036390">
    <property type="entry name" value="WH_DNA-bd_sf"/>
</dbReference>
<keyword evidence="3" id="KW-1185">Reference proteome</keyword>
<reference evidence="2 3" key="1">
    <citation type="submission" date="2017-04" db="EMBL/GenBank/DDBJ databases">
        <authorList>
            <person name="Afonso C.L."/>
            <person name="Miller P.J."/>
            <person name="Scott M.A."/>
            <person name="Spackman E."/>
            <person name="Goraichik I."/>
            <person name="Dimitrov K.M."/>
            <person name="Suarez D.L."/>
            <person name="Swayne D.E."/>
        </authorList>
    </citation>
    <scope>NUCLEOTIDE SEQUENCE [LARGE SCALE GENOMIC DNA]</scope>
    <source>
        <strain evidence="3">XA(T)</strain>
    </source>
</reference>
<dbReference type="PRINTS" id="PR00598">
    <property type="entry name" value="HTHMARR"/>
</dbReference>
<dbReference type="Pfam" id="PF12802">
    <property type="entry name" value="MarR_2"/>
    <property type="match status" value="1"/>
</dbReference>
<sequence length="175" mass="19836">MTERTDGSHYWYGQTDQERGRRVLEAMRAYRAADSAMRRRTQEAMGMGENDLLAMRYLLRSQQQGKDVAPKELAQYLGISSASVTALLDRLERSGHLRREPSPFDRRGLIVVPTVSSDEEVRKTLGDMHERMIAVASELDPDTALAVVDFLDRLRESVDTIYAPDGAPEHADRDR</sequence>
<dbReference type="PROSITE" id="PS50995">
    <property type="entry name" value="HTH_MARR_2"/>
    <property type="match status" value="1"/>
</dbReference>
<evidence type="ECO:0000313" key="2">
    <source>
        <dbReference type="EMBL" id="ARJ07386.1"/>
    </source>
</evidence>
<dbReference type="SUPFAM" id="SSF46785">
    <property type="entry name" value="Winged helix' DNA-binding domain"/>
    <property type="match status" value="1"/>
</dbReference>
<dbReference type="GO" id="GO:0006950">
    <property type="term" value="P:response to stress"/>
    <property type="evidence" value="ECO:0007669"/>
    <property type="project" value="TreeGrafter"/>
</dbReference>
<dbReference type="InterPro" id="IPR039422">
    <property type="entry name" value="MarR/SlyA-like"/>
</dbReference>
<evidence type="ECO:0000313" key="3">
    <source>
        <dbReference type="Proteomes" id="UP000192775"/>
    </source>
</evidence>
<dbReference type="Proteomes" id="UP000192775">
    <property type="component" value="Chromosome"/>
</dbReference>
<dbReference type="KEGG" id="cphy:B5808_13530"/>
<organism evidence="2 3">
    <name type="scientific">Cnuibacter physcomitrellae</name>
    <dbReference type="NCBI Taxonomy" id="1619308"/>
    <lineage>
        <taxon>Bacteria</taxon>
        <taxon>Bacillati</taxon>
        <taxon>Actinomycetota</taxon>
        <taxon>Actinomycetes</taxon>
        <taxon>Micrococcales</taxon>
        <taxon>Microbacteriaceae</taxon>
        <taxon>Cnuibacter</taxon>
    </lineage>
</organism>
<dbReference type="InterPro" id="IPR000835">
    <property type="entry name" value="HTH_MarR-typ"/>
</dbReference>
<dbReference type="GO" id="GO:0003700">
    <property type="term" value="F:DNA-binding transcription factor activity"/>
    <property type="evidence" value="ECO:0007669"/>
    <property type="project" value="InterPro"/>
</dbReference>